<dbReference type="Gene3D" id="2.60.40.1670">
    <property type="entry name" value="beta-sandwich domain of Sec23/24"/>
    <property type="match status" value="1"/>
</dbReference>
<evidence type="ECO:0000313" key="9">
    <source>
        <dbReference type="EMBL" id="CAF1259156.1"/>
    </source>
</evidence>
<dbReference type="Gene3D" id="1.20.120.730">
    <property type="entry name" value="Sec23/Sec24 helical domain"/>
    <property type="match status" value="1"/>
</dbReference>
<organism evidence="9 10">
    <name type="scientific">Adineta ricciae</name>
    <name type="common">Rotifer</name>
    <dbReference type="NCBI Taxonomy" id="249248"/>
    <lineage>
        <taxon>Eukaryota</taxon>
        <taxon>Metazoa</taxon>
        <taxon>Spiralia</taxon>
        <taxon>Gnathifera</taxon>
        <taxon>Rotifera</taxon>
        <taxon>Eurotatoria</taxon>
        <taxon>Bdelloidea</taxon>
        <taxon>Adinetida</taxon>
        <taxon>Adinetidae</taxon>
        <taxon>Adineta</taxon>
    </lineage>
</organism>
<keyword evidence="6" id="KW-0968">Cytoplasmic vesicle</keyword>
<dbReference type="SUPFAM" id="SSF82919">
    <property type="entry name" value="Zn-finger domain of Sec23/24"/>
    <property type="match status" value="1"/>
</dbReference>
<evidence type="ECO:0000313" key="10">
    <source>
        <dbReference type="Proteomes" id="UP000663828"/>
    </source>
</evidence>
<evidence type="ECO:0000256" key="3">
    <source>
        <dbReference type="ARBA" id="ARBA00008334"/>
    </source>
</evidence>
<feature type="compositionally biased region" description="Low complexity" evidence="7">
    <location>
        <begin position="819"/>
        <end position="831"/>
    </location>
</feature>
<dbReference type="CDD" id="cd01479">
    <property type="entry name" value="Sec24-like"/>
    <property type="match status" value="1"/>
</dbReference>
<evidence type="ECO:0000256" key="5">
    <source>
        <dbReference type="ARBA" id="ARBA00022927"/>
    </source>
</evidence>
<feature type="region of interest" description="Disordered" evidence="7">
    <location>
        <begin position="34"/>
        <end position="72"/>
    </location>
</feature>
<dbReference type="Gene3D" id="2.30.30.380">
    <property type="entry name" value="Zn-finger domain of Sec23/24"/>
    <property type="match status" value="1"/>
</dbReference>
<dbReference type="SUPFAM" id="SSF52113">
    <property type="entry name" value="BRCT domain"/>
    <property type="match status" value="2"/>
</dbReference>
<dbReference type="Pfam" id="PF00533">
    <property type="entry name" value="BRCT"/>
    <property type="match status" value="1"/>
</dbReference>
<feature type="compositionally biased region" description="Polar residues" evidence="7">
    <location>
        <begin position="832"/>
        <end position="890"/>
    </location>
</feature>
<feature type="region of interest" description="Disordered" evidence="7">
    <location>
        <begin position="255"/>
        <end position="275"/>
    </location>
</feature>
<evidence type="ECO:0000256" key="7">
    <source>
        <dbReference type="SAM" id="MobiDB-lite"/>
    </source>
</evidence>
<keyword evidence="4" id="KW-0813">Transport</keyword>
<feature type="compositionally biased region" description="Polar residues" evidence="7">
    <location>
        <begin position="506"/>
        <end position="519"/>
    </location>
</feature>
<comment type="subcellular location">
    <subcellularLocation>
        <location evidence="1">Cytoplasmic vesicle</location>
        <location evidence="1">COPII-coated vesicle membrane</location>
        <topology evidence="1">Peripheral membrane protein</topology>
        <orientation evidence="1">Cytoplasmic side</orientation>
    </subcellularLocation>
    <subcellularLocation>
        <location evidence="2">Endoplasmic reticulum membrane</location>
        <topology evidence="2">Peripheral membrane protein</topology>
        <orientation evidence="2">Cytoplasmic side</orientation>
    </subcellularLocation>
</comment>
<evidence type="ECO:0000256" key="1">
    <source>
        <dbReference type="ARBA" id="ARBA00004299"/>
    </source>
</evidence>
<comment type="caution">
    <text evidence="9">The sequence shown here is derived from an EMBL/GenBank/DDBJ whole genome shotgun (WGS) entry which is preliminary data.</text>
</comment>
<name>A0A815AMT0_ADIRI</name>
<dbReference type="Gene3D" id="3.40.50.10190">
    <property type="entry name" value="BRCT domain"/>
    <property type="match status" value="2"/>
</dbReference>
<protein>
    <recommendedName>
        <fullName evidence="8">BRCT domain-containing protein</fullName>
    </recommendedName>
</protein>
<dbReference type="InterPro" id="IPR036180">
    <property type="entry name" value="Gelsolin-like_dom_sf"/>
</dbReference>
<dbReference type="Gene3D" id="3.40.50.410">
    <property type="entry name" value="von Willebrand factor, type A domain"/>
    <property type="match status" value="1"/>
</dbReference>
<feature type="compositionally biased region" description="Low complexity" evidence="7">
    <location>
        <begin position="792"/>
        <end position="802"/>
    </location>
</feature>
<feature type="compositionally biased region" description="Pro residues" evidence="7">
    <location>
        <begin position="891"/>
        <end position="903"/>
    </location>
</feature>
<evidence type="ECO:0000256" key="6">
    <source>
        <dbReference type="ARBA" id="ARBA00023329"/>
    </source>
</evidence>
<feature type="domain" description="BRCT" evidence="8">
    <location>
        <begin position="669"/>
        <end position="770"/>
    </location>
</feature>
<dbReference type="Pfam" id="PF04810">
    <property type="entry name" value="zf-Sec23_Sec24"/>
    <property type="match status" value="1"/>
</dbReference>
<dbReference type="GO" id="GO:0008270">
    <property type="term" value="F:zinc ion binding"/>
    <property type="evidence" value="ECO:0007669"/>
    <property type="project" value="InterPro"/>
</dbReference>
<keyword evidence="10" id="KW-1185">Reference proteome</keyword>
<dbReference type="InterPro" id="IPR006896">
    <property type="entry name" value="Sec23/24_trunk_dom"/>
</dbReference>
<dbReference type="GO" id="GO:0030127">
    <property type="term" value="C:COPII vesicle coat"/>
    <property type="evidence" value="ECO:0007669"/>
    <property type="project" value="InterPro"/>
</dbReference>
<feature type="domain" description="BRCT" evidence="8">
    <location>
        <begin position="551"/>
        <end position="647"/>
    </location>
</feature>
<dbReference type="InterPro" id="IPR036420">
    <property type="entry name" value="BRCT_dom_sf"/>
</dbReference>
<keyword evidence="5" id="KW-0653">Protein transport</keyword>
<dbReference type="GO" id="GO:0006886">
    <property type="term" value="P:intracellular protein transport"/>
    <property type="evidence" value="ECO:0007669"/>
    <property type="project" value="InterPro"/>
</dbReference>
<feature type="region of interest" description="Disordered" evidence="7">
    <location>
        <begin position="85"/>
        <end position="129"/>
    </location>
</feature>
<dbReference type="GO" id="GO:0005789">
    <property type="term" value="C:endoplasmic reticulum membrane"/>
    <property type="evidence" value="ECO:0007669"/>
    <property type="project" value="UniProtKB-SubCell"/>
</dbReference>
<dbReference type="InterPro" id="IPR029006">
    <property type="entry name" value="ADF-H/Gelsolin-like_dom_sf"/>
</dbReference>
<dbReference type="InterPro" id="IPR001357">
    <property type="entry name" value="BRCT_dom"/>
</dbReference>
<reference evidence="9" key="1">
    <citation type="submission" date="2021-02" db="EMBL/GenBank/DDBJ databases">
        <authorList>
            <person name="Nowell W R."/>
        </authorList>
    </citation>
    <scope>NUCLEOTIDE SEQUENCE</scope>
</reference>
<dbReference type="SUPFAM" id="SSF81811">
    <property type="entry name" value="Helical domain of Sec23/24"/>
    <property type="match status" value="1"/>
</dbReference>
<dbReference type="GO" id="GO:0090110">
    <property type="term" value="P:COPII-coated vesicle cargo loading"/>
    <property type="evidence" value="ECO:0007669"/>
    <property type="project" value="TreeGrafter"/>
</dbReference>
<dbReference type="Pfam" id="PF00626">
    <property type="entry name" value="Gelsolin"/>
    <property type="match status" value="1"/>
</dbReference>
<dbReference type="InterPro" id="IPR012990">
    <property type="entry name" value="Beta-sandwich_Sec23_24"/>
</dbReference>
<dbReference type="InterPro" id="IPR006900">
    <property type="entry name" value="Sec23/24_helical_dom"/>
</dbReference>
<dbReference type="EMBL" id="CAJNOR010002180">
    <property type="protein sequence ID" value="CAF1259156.1"/>
    <property type="molecule type" value="Genomic_DNA"/>
</dbReference>
<dbReference type="GO" id="GO:0070971">
    <property type="term" value="C:endoplasmic reticulum exit site"/>
    <property type="evidence" value="ECO:0007669"/>
    <property type="project" value="TreeGrafter"/>
</dbReference>
<dbReference type="InterPro" id="IPR036465">
    <property type="entry name" value="vWFA_dom_sf"/>
</dbReference>
<dbReference type="PANTHER" id="PTHR13803">
    <property type="entry name" value="SEC24-RELATED PROTEIN"/>
    <property type="match status" value="1"/>
</dbReference>
<dbReference type="InterPro" id="IPR006895">
    <property type="entry name" value="Znf_Sec23_Sec24"/>
</dbReference>
<dbReference type="InterPro" id="IPR007123">
    <property type="entry name" value="Gelsolin-like_dom"/>
</dbReference>
<dbReference type="Pfam" id="PF08033">
    <property type="entry name" value="Sec23_BS"/>
    <property type="match status" value="1"/>
</dbReference>
<gene>
    <name evidence="9" type="ORF">XAT740_LOCUS26681</name>
</gene>
<evidence type="ECO:0000256" key="2">
    <source>
        <dbReference type="ARBA" id="ARBA00004397"/>
    </source>
</evidence>
<dbReference type="Gene3D" id="3.40.20.10">
    <property type="entry name" value="Severin"/>
    <property type="match status" value="1"/>
</dbReference>
<evidence type="ECO:0000259" key="8">
    <source>
        <dbReference type="PROSITE" id="PS50172"/>
    </source>
</evidence>
<dbReference type="SUPFAM" id="SSF53300">
    <property type="entry name" value="vWA-like"/>
    <property type="match status" value="1"/>
</dbReference>
<evidence type="ECO:0000256" key="4">
    <source>
        <dbReference type="ARBA" id="ARBA00022448"/>
    </source>
</evidence>
<feature type="compositionally biased region" description="Polar residues" evidence="7">
    <location>
        <begin position="41"/>
        <end position="50"/>
    </location>
</feature>
<accession>A0A815AMT0</accession>
<comment type="similarity">
    <text evidence="3">Belongs to the SEC23/SEC24 family. SEC24 subfamily.</text>
</comment>
<feature type="compositionally biased region" description="Basic and acidic residues" evidence="7">
    <location>
        <begin position="521"/>
        <end position="530"/>
    </location>
</feature>
<dbReference type="InterPro" id="IPR050550">
    <property type="entry name" value="SEC23_SEC24_subfamily"/>
</dbReference>
<sequence length="1702" mass="191156">MVVPCDLKGSSTITKSKRIRRNSRTKVSKRKILNGKPQRASIRQANNQVQKHTHDIDRSDDDFEKENHPNNGFTQFVQTKMMDAKTRHGKHTNNKVNRPTAIEDSPPVSRKRQRTDNDHDDDDYSTDIVPTTIGRDQQRDNHALDTNDEHTHVAVTCHPRCESKDHQLPIPTNKRRRGCLCSKRQLDELEFAPDSITSQAQQQQIEEQEQRCDEHQLQTTLTTNNQSPAPLLLPSSCSIPPVTLPFPTLPVQSVSTIQPEETNEEEEERSENQLHVSSVLAAPLSPAMPLNATYIASHRSIPTITQIPPSLLALSTLSMNATTISTNIPIQSSTSVVQMTNLEPKQSVDQSVVVQPPVELTIDRQDQETSMTPDVIEKAHCSIATQTDGDEDCQPTHHHCNDVSVCPCVQIYTRSEQLFMASMAIFFRNSITITPPDPFSTTISSTVKKNNKRQLRTHQNLSSQSTPIINEIEPPTVQNNNTGMNETYVINNKIESIPIIELEPQRSSSIQRDTSTVINETRCEHSKKSDGSSIHINIESRQDATEHKSSSDQEKFQSLVLTMTALKDPQKMEFNRFLERFSVRSSASVDDTTTHLITDEDESNSLICPLTGKVLQAVTRHLKVISYRWLTACLSEQHYVDEIPTYEITGDAIHNQHYGMRRSRLNYSNEHPLLDNYALHLKCHGCQPFPDNRPLIELIHLSGGLVLKTLNQHIDTIGKQILILCSKTYLQNKPALQQACQQLNIICIEPEWLIASIVQYQIQPFEPWLYLIFLSKYNNMLAGPPPTYISPTLPSTMPTSSPQMYTNQFRPPIMPPNSQPSYYPPHSSQTSMATNGINRPPIQNSYLNSGLLPPSSQSDASSPMANPNPQVYGSQSSFPNYQPSPNSQPTMYPPNVHPTPIRPPSVHYPNYPGQPLPTGSVQPQLPQARIDTDSLPSVIQILEQSQEKIQAPFVTSTPGSLPPLVGTNFVCQDQGSCNPRLMRSTTYTIPNTADMIKQSHVPIALSISPLANLRTDELEPPLTNFGDIGPVRCQRCKAYMCSFMQFIDGGKRFVCCFCEATTDVANEYFNHLDHTGRRTDWYQRPELCLGSYEVAATKQYCKDEKWPEPPAFIFMIDVSYNSVRSGLVNYICHILKTDLLDYLPKDKNAETSTVRVGFATFDKQVHFYNIRDSLGQPQMMVVSDLEEIFVPLLDGFLCSPQNSRGVINSLLDQIPKTFANSQETETVLAPAIDAGIQALKGANCGGKIYVFSTTLPIAVAPGKLANRDDKKLLGTEKESTLLSPVNNIYTKLGEECAQNGCAVDLFVFPNAYYDLATIGEVCRVSGGEIYKFNFFSIENDGERLLDDLRRNFQRTIGFDALMRVRTSTGIRPIDFLGNFYMTNATEMVFGAIDADKSVSVELKHDDKLSTDSNTYIQVALLYTSISGQRRLRILTLALTVTSAYTSFYPACDLDAIMNYTTKVAVRSVLNSTPKSIRSSIITQAAHMLACYRKNCAQGSAAGQLILPDTLKLLPVYSSSLVKCDALTGTVTLNTDDRSWLMHRLMSMDVKGTSAYLYPRIYPLHTLEEDHITPSMIRCSYDRLSDTGAYVIENGLVMYIWLGSQLDPTFVQYVFGLQAASQIQPEKCRVAQFDNPLSKNVRGLLNMIRDERNSHMKLFVIQQRDSMEPFFKNYLVEDKNLTRGASYIDFVYELHREIRNILQ</sequence>
<dbReference type="Proteomes" id="UP000663828">
    <property type="component" value="Unassembled WGS sequence"/>
</dbReference>
<proteinExistence type="inferred from homology"/>
<feature type="region of interest" description="Disordered" evidence="7">
    <location>
        <begin position="506"/>
        <end position="535"/>
    </location>
</feature>
<dbReference type="InterPro" id="IPR036175">
    <property type="entry name" value="Sec23/24_helical_dom_sf"/>
</dbReference>
<dbReference type="Pfam" id="PF04815">
    <property type="entry name" value="Sec23_helical"/>
    <property type="match status" value="1"/>
</dbReference>
<dbReference type="InterPro" id="IPR041742">
    <property type="entry name" value="Sec24-like_trunk_dom"/>
</dbReference>
<dbReference type="FunFam" id="3.40.50.410:FF:000020">
    <property type="entry name" value="protein transport protein Sec24D isoform X1"/>
    <property type="match status" value="1"/>
</dbReference>
<dbReference type="PROSITE" id="PS50172">
    <property type="entry name" value="BRCT"/>
    <property type="match status" value="2"/>
</dbReference>
<dbReference type="Pfam" id="PF04811">
    <property type="entry name" value="Sec23_trunk"/>
    <property type="match status" value="1"/>
</dbReference>
<dbReference type="SUPFAM" id="SSF81995">
    <property type="entry name" value="beta-sandwich domain of Sec23/24"/>
    <property type="match status" value="1"/>
</dbReference>
<dbReference type="InterPro" id="IPR036174">
    <property type="entry name" value="Znf_Sec23_Sec24_sf"/>
</dbReference>
<dbReference type="SUPFAM" id="SSF82754">
    <property type="entry name" value="C-terminal, gelsolin-like domain of Sec23/24"/>
    <property type="match status" value="1"/>
</dbReference>
<dbReference type="PANTHER" id="PTHR13803:SF4">
    <property type="entry name" value="SECRETORY 24CD, ISOFORM C"/>
    <property type="match status" value="1"/>
</dbReference>
<dbReference type="GO" id="GO:0000149">
    <property type="term" value="F:SNARE binding"/>
    <property type="evidence" value="ECO:0007669"/>
    <property type="project" value="TreeGrafter"/>
</dbReference>
<feature type="region of interest" description="Disordered" evidence="7">
    <location>
        <begin position="792"/>
        <end position="924"/>
    </location>
</feature>